<dbReference type="InterPro" id="IPR050256">
    <property type="entry name" value="Glycosyltransferase_2"/>
</dbReference>
<dbReference type="InterPro" id="IPR001173">
    <property type="entry name" value="Glyco_trans_2-like"/>
</dbReference>
<keyword evidence="4 11" id="KW-0808">Transferase</keyword>
<evidence type="ECO:0000256" key="7">
    <source>
        <dbReference type="ARBA" id="ARBA00022989"/>
    </source>
</evidence>
<evidence type="ECO:0000256" key="9">
    <source>
        <dbReference type="SAM" id="Phobius"/>
    </source>
</evidence>
<keyword evidence="2" id="KW-1003">Cell membrane</keyword>
<proteinExistence type="inferred from homology"/>
<sequence>MTNSKLHKISVVTPVYQGESTLPGLAEEMAALTTEQVTPDGHRWVVAEWLLVHDHGPDRSPDVLGGLDEKFDFVRPIWLSRNFGQHPATLAGMASSTGDWIATIDEDGQHNPAELGTFLDVAMREQAQLVYANPLNPPPHGRFRNATSKCAKWLVSKALSDGAPATFQSYRLMVGEAGRSVAAYVGTGVYLDVALSWVMDRVAQAPVTLRAEGGRESGYSFRRLLAHFWRLVLTSGTRGLRLVSGLGIAFSLSGFLYAAFIIVQSIVTQSAPPGWPSTFVIILITSGAILFSLGVIAEYIGVLVGMAMGKPPYLIVTDPKDGPWQQRPQPR</sequence>
<evidence type="ECO:0000256" key="2">
    <source>
        <dbReference type="ARBA" id="ARBA00022475"/>
    </source>
</evidence>
<evidence type="ECO:0000256" key="5">
    <source>
        <dbReference type="ARBA" id="ARBA00022692"/>
    </source>
</evidence>
<evidence type="ECO:0000313" key="12">
    <source>
        <dbReference type="Proteomes" id="UP000199475"/>
    </source>
</evidence>
<organism evidence="11 12">
    <name type="scientific">Tessaracoccus oleiagri</name>
    <dbReference type="NCBI Taxonomy" id="686624"/>
    <lineage>
        <taxon>Bacteria</taxon>
        <taxon>Bacillati</taxon>
        <taxon>Actinomycetota</taxon>
        <taxon>Actinomycetes</taxon>
        <taxon>Propionibacteriales</taxon>
        <taxon>Propionibacteriaceae</taxon>
        <taxon>Tessaracoccus</taxon>
    </lineage>
</organism>
<evidence type="ECO:0000256" key="8">
    <source>
        <dbReference type="ARBA" id="ARBA00023136"/>
    </source>
</evidence>
<dbReference type="GO" id="GO:0005886">
    <property type="term" value="C:plasma membrane"/>
    <property type="evidence" value="ECO:0007669"/>
    <property type="project" value="TreeGrafter"/>
</dbReference>
<feature type="transmembrane region" description="Helical" evidence="9">
    <location>
        <begin position="240"/>
        <end position="267"/>
    </location>
</feature>
<evidence type="ECO:0000259" key="10">
    <source>
        <dbReference type="Pfam" id="PF00535"/>
    </source>
</evidence>
<feature type="domain" description="Glycosyltransferase 2-like" evidence="10">
    <location>
        <begin position="10"/>
        <end position="145"/>
    </location>
</feature>
<dbReference type="RefSeq" id="WP_245701437.1">
    <property type="nucleotide sequence ID" value="NZ_FNGP01000001.1"/>
</dbReference>
<reference evidence="11 12" key="1">
    <citation type="submission" date="2016-10" db="EMBL/GenBank/DDBJ databases">
        <authorList>
            <person name="de Groot N.N."/>
        </authorList>
    </citation>
    <scope>NUCLEOTIDE SEQUENCE [LARGE SCALE GENOMIC DNA]</scope>
    <source>
        <strain evidence="11 12">CGMCC 1.9159</strain>
    </source>
</reference>
<comment type="similarity">
    <text evidence="1">Belongs to the glycosyltransferase 2 family.</text>
</comment>
<dbReference type="GO" id="GO:0099621">
    <property type="term" value="F:undecaprenyl-phosphate 4-deoxy-4-formamido-L-arabinose transferase activity"/>
    <property type="evidence" value="ECO:0007669"/>
    <property type="project" value="TreeGrafter"/>
</dbReference>
<evidence type="ECO:0000256" key="6">
    <source>
        <dbReference type="ARBA" id="ARBA00022985"/>
    </source>
</evidence>
<gene>
    <name evidence="11" type="ORF">SAMN04488242_0277</name>
</gene>
<evidence type="ECO:0000256" key="4">
    <source>
        <dbReference type="ARBA" id="ARBA00022679"/>
    </source>
</evidence>
<keyword evidence="12" id="KW-1185">Reference proteome</keyword>
<keyword evidence="8 9" id="KW-0472">Membrane</keyword>
<accession>A0A1G9HFE3</accession>
<protein>
    <submittedName>
        <fullName evidence="11">Glycosyl transferase family 2</fullName>
    </submittedName>
</protein>
<dbReference type="GO" id="GO:0009103">
    <property type="term" value="P:lipopolysaccharide biosynthetic process"/>
    <property type="evidence" value="ECO:0007669"/>
    <property type="project" value="UniProtKB-KW"/>
</dbReference>
<dbReference type="InterPro" id="IPR029044">
    <property type="entry name" value="Nucleotide-diphossugar_trans"/>
</dbReference>
<dbReference type="PANTHER" id="PTHR48090:SF3">
    <property type="entry name" value="UNDECAPRENYL-PHOSPHATE 4-DEOXY-4-FORMAMIDO-L-ARABINOSE TRANSFERASE"/>
    <property type="match status" value="1"/>
</dbReference>
<keyword evidence="5 9" id="KW-0812">Transmembrane</keyword>
<evidence type="ECO:0000313" key="11">
    <source>
        <dbReference type="EMBL" id="SDL11738.1"/>
    </source>
</evidence>
<evidence type="ECO:0000256" key="1">
    <source>
        <dbReference type="ARBA" id="ARBA00006739"/>
    </source>
</evidence>
<dbReference type="STRING" id="686624.SAMN04488242_0277"/>
<dbReference type="PANTHER" id="PTHR48090">
    <property type="entry name" value="UNDECAPRENYL-PHOSPHATE 4-DEOXY-4-FORMAMIDO-L-ARABINOSE TRANSFERASE-RELATED"/>
    <property type="match status" value="1"/>
</dbReference>
<keyword evidence="3" id="KW-0328">Glycosyltransferase</keyword>
<dbReference type="AlphaFoldDB" id="A0A1G9HFE3"/>
<dbReference type="Gene3D" id="3.90.550.10">
    <property type="entry name" value="Spore Coat Polysaccharide Biosynthesis Protein SpsA, Chain A"/>
    <property type="match status" value="1"/>
</dbReference>
<keyword evidence="6" id="KW-0448">Lipopolysaccharide biosynthesis</keyword>
<name>A0A1G9HFE3_9ACTN</name>
<dbReference type="SUPFAM" id="SSF53448">
    <property type="entry name" value="Nucleotide-diphospho-sugar transferases"/>
    <property type="match status" value="1"/>
</dbReference>
<dbReference type="Proteomes" id="UP000199475">
    <property type="component" value="Unassembled WGS sequence"/>
</dbReference>
<dbReference type="Pfam" id="PF00535">
    <property type="entry name" value="Glycos_transf_2"/>
    <property type="match status" value="1"/>
</dbReference>
<keyword evidence="7 9" id="KW-1133">Transmembrane helix</keyword>
<evidence type="ECO:0000256" key="3">
    <source>
        <dbReference type="ARBA" id="ARBA00022676"/>
    </source>
</evidence>
<feature type="transmembrane region" description="Helical" evidence="9">
    <location>
        <begin position="279"/>
        <end position="304"/>
    </location>
</feature>
<dbReference type="EMBL" id="FNGP01000001">
    <property type="protein sequence ID" value="SDL11738.1"/>
    <property type="molecule type" value="Genomic_DNA"/>
</dbReference>